<dbReference type="PANTHER" id="PTHR41251:SF1">
    <property type="entry name" value="NON-HOMOLOGOUS END JOINING PROTEIN KU"/>
    <property type="match status" value="1"/>
</dbReference>
<evidence type="ECO:0000256" key="3">
    <source>
        <dbReference type="HAMAP-Rule" id="MF_01875"/>
    </source>
</evidence>
<keyword evidence="7" id="KW-1185">Reference proteome</keyword>
<gene>
    <name evidence="3" type="primary">ku</name>
    <name evidence="6" type="ORF">GCM10023321_68660</name>
</gene>
<feature type="region of interest" description="Disordered" evidence="4">
    <location>
        <begin position="226"/>
        <end position="246"/>
    </location>
</feature>
<dbReference type="PANTHER" id="PTHR41251">
    <property type="entry name" value="NON-HOMOLOGOUS END JOINING PROTEIN KU"/>
    <property type="match status" value="1"/>
</dbReference>
<name>A0ABP9R2C9_9PSEU</name>
<reference evidence="7" key="1">
    <citation type="journal article" date="2019" name="Int. J. Syst. Evol. Microbiol.">
        <title>The Global Catalogue of Microorganisms (GCM) 10K type strain sequencing project: providing services to taxonomists for standard genome sequencing and annotation.</title>
        <authorList>
            <consortium name="The Broad Institute Genomics Platform"/>
            <consortium name="The Broad Institute Genome Sequencing Center for Infectious Disease"/>
            <person name="Wu L."/>
            <person name="Ma J."/>
        </authorList>
    </citation>
    <scope>NUCLEOTIDE SEQUENCE [LARGE SCALE GENOMIC DNA]</scope>
    <source>
        <strain evidence="7">JCM 18303</strain>
    </source>
</reference>
<dbReference type="HAMAP" id="MF_01875">
    <property type="entry name" value="Prokaryotic_Ku"/>
    <property type="match status" value="1"/>
</dbReference>
<evidence type="ECO:0000313" key="7">
    <source>
        <dbReference type="Proteomes" id="UP001428817"/>
    </source>
</evidence>
<accession>A0ABP9R2C9</accession>
<evidence type="ECO:0000256" key="2">
    <source>
        <dbReference type="ARBA" id="ARBA00023172"/>
    </source>
</evidence>
<protein>
    <recommendedName>
        <fullName evidence="3">Non-homologous end joining protein Ku</fullName>
    </recommendedName>
</protein>
<dbReference type="Pfam" id="PF02735">
    <property type="entry name" value="Ku"/>
    <property type="match status" value="1"/>
</dbReference>
<dbReference type="CDD" id="cd00789">
    <property type="entry name" value="KU_like"/>
    <property type="match status" value="1"/>
</dbReference>
<evidence type="ECO:0000313" key="6">
    <source>
        <dbReference type="EMBL" id="GAA5170881.1"/>
    </source>
</evidence>
<comment type="similarity">
    <text evidence="3">Belongs to the prokaryotic Ku family.</text>
</comment>
<dbReference type="RefSeq" id="WP_185063798.1">
    <property type="nucleotide sequence ID" value="NZ_BAABJP010000045.1"/>
</dbReference>
<dbReference type="NCBIfam" id="TIGR02772">
    <property type="entry name" value="Ku_bact"/>
    <property type="match status" value="1"/>
</dbReference>
<evidence type="ECO:0000256" key="4">
    <source>
        <dbReference type="SAM" id="MobiDB-lite"/>
    </source>
</evidence>
<feature type="compositionally biased region" description="Low complexity" evidence="4">
    <location>
        <begin position="231"/>
        <end position="245"/>
    </location>
</feature>
<keyword evidence="1 3" id="KW-0238">DNA-binding</keyword>
<dbReference type="SUPFAM" id="SSF100939">
    <property type="entry name" value="SPOC domain-like"/>
    <property type="match status" value="1"/>
</dbReference>
<proteinExistence type="inferred from homology"/>
<dbReference type="Gene3D" id="2.40.290.10">
    <property type="match status" value="1"/>
</dbReference>
<evidence type="ECO:0000259" key="5">
    <source>
        <dbReference type="SMART" id="SM00559"/>
    </source>
</evidence>
<dbReference type="InterPro" id="IPR009187">
    <property type="entry name" value="Prok_Ku"/>
</dbReference>
<comment type="caution">
    <text evidence="6">The sequence shown here is derived from an EMBL/GenBank/DDBJ whole genome shotgun (WGS) entry which is preliminary data.</text>
</comment>
<dbReference type="InterPro" id="IPR016194">
    <property type="entry name" value="SPOC-like_C_dom_sf"/>
</dbReference>
<comment type="function">
    <text evidence="3">With LigD forms a non-homologous end joining (NHEJ) DNA repair enzyme, which repairs dsDNA breaks with reduced fidelity. Binds linear dsDNA with 5'- and 3'- overhangs but not closed circular dsDNA nor ssDNA. Recruits and stimulates the ligase activity of LigD.</text>
</comment>
<evidence type="ECO:0000256" key="1">
    <source>
        <dbReference type="ARBA" id="ARBA00023125"/>
    </source>
</evidence>
<keyword evidence="3" id="KW-0234">DNA repair</keyword>
<comment type="subunit">
    <text evidence="3">Homodimer. Interacts with LigD.</text>
</comment>
<organism evidence="6 7">
    <name type="scientific">Pseudonocardia eucalypti</name>
    <dbReference type="NCBI Taxonomy" id="648755"/>
    <lineage>
        <taxon>Bacteria</taxon>
        <taxon>Bacillati</taxon>
        <taxon>Actinomycetota</taxon>
        <taxon>Actinomycetes</taxon>
        <taxon>Pseudonocardiales</taxon>
        <taxon>Pseudonocardiaceae</taxon>
        <taxon>Pseudonocardia</taxon>
    </lineage>
</organism>
<sequence>MPRAIWTGSISFGLVTVPVGLYSATEDHTVHFHQYQRGTTDRIRYQRINERTGEEVAFRDIVRGHEEDGQTVIIEPAELDEIAPGRSRSIEVIAFVDLDEIDPIHYQKTYWLAPAKEENGKVYALLSAAMESTGRVAIANFVLRGKQYLAAVRASDGVLSLETLFYADEIRSPREQLDFLPEAEHDADSRELDMARTLIESMSAPWRPDDYRDTYTDRVRQLIEDKRAGNEVQAAPEAPEATEVTDLLEALRRSVEARRADTGAA</sequence>
<dbReference type="PIRSF" id="PIRSF006493">
    <property type="entry name" value="Prok_Ku"/>
    <property type="match status" value="1"/>
</dbReference>
<keyword evidence="2 3" id="KW-0233">DNA recombination</keyword>
<keyword evidence="3" id="KW-0227">DNA damage</keyword>
<dbReference type="SMART" id="SM00559">
    <property type="entry name" value="Ku78"/>
    <property type="match status" value="1"/>
</dbReference>
<dbReference type="EMBL" id="BAABJP010000045">
    <property type="protein sequence ID" value="GAA5170881.1"/>
    <property type="molecule type" value="Genomic_DNA"/>
</dbReference>
<dbReference type="InterPro" id="IPR006164">
    <property type="entry name" value="DNA_bd_Ku70/Ku80"/>
</dbReference>
<dbReference type="Proteomes" id="UP001428817">
    <property type="component" value="Unassembled WGS sequence"/>
</dbReference>
<feature type="domain" description="Ku" evidence="5">
    <location>
        <begin position="53"/>
        <end position="182"/>
    </location>
</feature>